<dbReference type="InterPro" id="IPR000515">
    <property type="entry name" value="MetI-like"/>
</dbReference>
<sequence>MDILINAAPLLLEGLQNTVQISCLSFLVALVFGVAVGVTRAEILWARRILSPYVEVFRGTPLLIQLFFLYYGLPSVGIKMSSGTAAVLGLGLNGGAYISEIVRGSMASVEKGQLDAARALGFTWLQSMVHVIGPQALRVAVPPLVNAFSALLKESSLVSVLAITELTRVSQLIYTRTFRAFEVYLAVGALYFVLTAVVSAVSRRLEKRYYVGGRMG</sequence>
<organism evidence="13">
    <name type="scientific">Desulfacinum infernum</name>
    <dbReference type="NCBI Taxonomy" id="35837"/>
    <lineage>
        <taxon>Bacteria</taxon>
        <taxon>Pseudomonadati</taxon>
        <taxon>Thermodesulfobacteriota</taxon>
        <taxon>Syntrophobacteria</taxon>
        <taxon>Syntrophobacterales</taxon>
        <taxon>Syntrophobacteraceae</taxon>
        <taxon>Desulfacinum</taxon>
    </lineage>
</organism>
<dbReference type="FunFam" id="1.10.3720.10:FF:000033">
    <property type="entry name" value="Polar amino acid ABC transporter permease"/>
    <property type="match status" value="1"/>
</dbReference>
<dbReference type="GO" id="GO:0043190">
    <property type="term" value="C:ATP-binding cassette (ABC) transporter complex"/>
    <property type="evidence" value="ECO:0007669"/>
    <property type="project" value="InterPro"/>
</dbReference>
<evidence type="ECO:0000256" key="4">
    <source>
        <dbReference type="ARBA" id="ARBA00016506"/>
    </source>
</evidence>
<feature type="transmembrane region" description="Helical" evidence="11">
    <location>
        <begin position="19"/>
        <end position="38"/>
    </location>
</feature>
<dbReference type="PANTHER" id="PTHR30614:SF20">
    <property type="entry name" value="GLUTAMINE TRANSPORT SYSTEM PERMEASE PROTEIN GLNP"/>
    <property type="match status" value="1"/>
</dbReference>
<gene>
    <name evidence="13" type="ORF">ENS06_14170</name>
</gene>
<dbReference type="AlphaFoldDB" id="A0A832EKC4"/>
<evidence type="ECO:0000313" key="13">
    <source>
        <dbReference type="EMBL" id="HFK98454.1"/>
    </source>
</evidence>
<keyword evidence="8" id="KW-0029">Amino-acid transport</keyword>
<dbReference type="InterPro" id="IPR035906">
    <property type="entry name" value="MetI-like_sf"/>
</dbReference>
<name>A0A832EKC4_9BACT</name>
<dbReference type="SUPFAM" id="SSF161098">
    <property type="entry name" value="MetI-like"/>
    <property type="match status" value="1"/>
</dbReference>
<evidence type="ECO:0000256" key="11">
    <source>
        <dbReference type="RuleBase" id="RU363032"/>
    </source>
</evidence>
<dbReference type="InterPro" id="IPR010065">
    <property type="entry name" value="AA_ABC_transptr_permease_3TM"/>
</dbReference>
<dbReference type="NCBIfam" id="TIGR01726">
    <property type="entry name" value="HEQRo_perm_3TM"/>
    <property type="match status" value="1"/>
</dbReference>
<dbReference type="GO" id="GO:0022857">
    <property type="term" value="F:transmembrane transporter activity"/>
    <property type="evidence" value="ECO:0007669"/>
    <property type="project" value="InterPro"/>
</dbReference>
<keyword evidence="7 11" id="KW-0812">Transmembrane</keyword>
<evidence type="ECO:0000259" key="12">
    <source>
        <dbReference type="PROSITE" id="PS50928"/>
    </source>
</evidence>
<comment type="caution">
    <text evidence="13">The sequence shown here is derived from an EMBL/GenBank/DDBJ whole genome shotgun (WGS) entry which is preliminary data.</text>
</comment>
<comment type="subcellular location">
    <subcellularLocation>
        <location evidence="2">Cell inner membrane</location>
        <topology evidence="2">Multi-pass membrane protein</topology>
    </subcellularLocation>
    <subcellularLocation>
        <location evidence="11">Cell membrane</location>
        <topology evidence="11">Multi-pass membrane protein</topology>
    </subcellularLocation>
</comment>
<feature type="transmembrane region" description="Helical" evidence="11">
    <location>
        <begin position="50"/>
        <end position="73"/>
    </location>
</feature>
<dbReference type="InterPro" id="IPR043429">
    <property type="entry name" value="ArtM/GltK/GlnP/TcyL/YhdX-like"/>
</dbReference>
<comment type="similarity">
    <text evidence="3">Belongs to the binding-protein-dependent transport system permease family. HisMQ subfamily.</text>
</comment>
<accession>A0A832EKC4</accession>
<keyword evidence="9 11" id="KW-1133">Transmembrane helix</keyword>
<keyword evidence="6" id="KW-1003">Cell membrane</keyword>
<proteinExistence type="inferred from homology"/>
<evidence type="ECO:0000256" key="8">
    <source>
        <dbReference type="ARBA" id="ARBA00022970"/>
    </source>
</evidence>
<evidence type="ECO:0000256" key="9">
    <source>
        <dbReference type="ARBA" id="ARBA00022989"/>
    </source>
</evidence>
<feature type="transmembrane region" description="Helical" evidence="11">
    <location>
        <begin position="183"/>
        <end position="201"/>
    </location>
</feature>
<keyword evidence="5 11" id="KW-0813">Transport</keyword>
<dbReference type="CDD" id="cd06261">
    <property type="entry name" value="TM_PBP2"/>
    <property type="match status" value="1"/>
</dbReference>
<evidence type="ECO:0000256" key="1">
    <source>
        <dbReference type="ARBA" id="ARBA00003159"/>
    </source>
</evidence>
<evidence type="ECO:0000256" key="6">
    <source>
        <dbReference type="ARBA" id="ARBA00022475"/>
    </source>
</evidence>
<dbReference type="GO" id="GO:0006865">
    <property type="term" value="P:amino acid transport"/>
    <property type="evidence" value="ECO:0007669"/>
    <property type="project" value="UniProtKB-KW"/>
</dbReference>
<dbReference type="PROSITE" id="PS50928">
    <property type="entry name" value="ABC_TM1"/>
    <property type="match status" value="1"/>
</dbReference>
<evidence type="ECO:0000256" key="7">
    <source>
        <dbReference type="ARBA" id="ARBA00022692"/>
    </source>
</evidence>
<reference evidence="13" key="1">
    <citation type="journal article" date="2020" name="mSystems">
        <title>Genome- and Community-Level Interaction Insights into Carbon Utilization and Element Cycling Functions of Hydrothermarchaeota in Hydrothermal Sediment.</title>
        <authorList>
            <person name="Zhou Z."/>
            <person name="Liu Y."/>
            <person name="Xu W."/>
            <person name="Pan J."/>
            <person name="Luo Z.H."/>
            <person name="Li M."/>
        </authorList>
    </citation>
    <scope>NUCLEOTIDE SEQUENCE [LARGE SCALE GENOMIC DNA]</scope>
    <source>
        <strain evidence="13">SpSt-456</strain>
    </source>
</reference>
<protein>
    <recommendedName>
        <fullName evidence="4">Putative glutamine transport system permease protein GlnP</fullName>
    </recommendedName>
</protein>
<dbReference type="EMBL" id="DSTK01000039">
    <property type="protein sequence ID" value="HFK98454.1"/>
    <property type="molecule type" value="Genomic_DNA"/>
</dbReference>
<dbReference type="Gene3D" id="1.10.3720.10">
    <property type="entry name" value="MetI-like"/>
    <property type="match status" value="1"/>
</dbReference>
<evidence type="ECO:0000256" key="3">
    <source>
        <dbReference type="ARBA" id="ARBA00010072"/>
    </source>
</evidence>
<feature type="domain" description="ABC transmembrane type-1" evidence="12">
    <location>
        <begin position="15"/>
        <end position="202"/>
    </location>
</feature>
<comment type="function">
    <text evidence="1">Part of the binding-protein-dependent transport system for glutamine; probably responsible for the translocation of the substrate across the membrane.</text>
</comment>
<keyword evidence="10 11" id="KW-0472">Membrane</keyword>
<evidence type="ECO:0000256" key="10">
    <source>
        <dbReference type="ARBA" id="ARBA00023136"/>
    </source>
</evidence>
<evidence type="ECO:0000256" key="5">
    <source>
        <dbReference type="ARBA" id="ARBA00022448"/>
    </source>
</evidence>
<dbReference type="PANTHER" id="PTHR30614">
    <property type="entry name" value="MEMBRANE COMPONENT OF AMINO ACID ABC TRANSPORTER"/>
    <property type="match status" value="1"/>
</dbReference>
<evidence type="ECO:0000256" key="2">
    <source>
        <dbReference type="ARBA" id="ARBA00004429"/>
    </source>
</evidence>
<dbReference type="Pfam" id="PF00528">
    <property type="entry name" value="BPD_transp_1"/>
    <property type="match status" value="1"/>
</dbReference>